<name>A0A429ZCG2_9ENTE</name>
<dbReference type="InterPro" id="IPR000182">
    <property type="entry name" value="GNAT_dom"/>
</dbReference>
<protein>
    <recommendedName>
        <fullName evidence="1">N-acetyltransferase domain-containing protein</fullName>
    </recommendedName>
</protein>
<comment type="caution">
    <text evidence="2">The sequence shown here is derived from an EMBL/GenBank/DDBJ whole genome shotgun (WGS) entry which is preliminary data.</text>
</comment>
<evidence type="ECO:0000259" key="1">
    <source>
        <dbReference type="PROSITE" id="PS51186"/>
    </source>
</evidence>
<dbReference type="GeneID" id="98569511"/>
<dbReference type="GO" id="GO:0016747">
    <property type="term" value="F:acyltransferase activity, transferring groups other than amino-acyl groups"/>
    <property type="evidence" value="ECO:0007669"/>
    <property type="project" value="InterPro"/>
</dbReference>
<dbReference type="InterPro" id="IPR016181">
    <property type="entry name" value="Acyl_CoA_acyltransferase"/>
</dbReference>
<sequence>MSINYRPGQSSDTKQLATLHHTAWHTTYSHLIDPTFSATQTPEHFHTLWQRIFKTPTNHVWIAVTAKEEVIGFLLFNQNPNNSDPLPKNEVFALYLLQAYRRQGIGEGLFKLAIAHYQKRQEDFCLWVLAENLPAYQFYQKQGGQLISHKSQTFGQKRHVALCFNWSFTPGSQGS</sequence>
<gene>
    <name evidence="2" type="ORF">CBF35_14265</name>
</gene>
<dbReference type="PROSITE" id="PS51186">
    <property type="entry name" value="GNAT"/>
    <property type="match status" value="1"/>
</dbReference>
<evidence type="ECO:0000313" key="2">
    <source>
        <dbReference type="EMBL" id="RST91371.1"/>
    </source>
</evidence>
<dbReference type="CDD" id="cd04301">
    <property type="entry name" value="NAT_SF"/>
    <property type="match status" value="1"/>
</dbReference>
<dbReference type="Gene3D" id="3.40.630.30">
    <property type="match status" value="1"/>
</dbReference>
<evidence type="ECO:0000313" key="3">
    <source>
        <dbReference type="Proteomes" id="UP000287239"/>
    </source>
</evidence>
<dbReference type="SUPFAM" id="SSF55729">
    <property type="entry name" value="Acyl-CoA N-acyltransferases (Nat)"/>
    <property type="match status" value="1"/>
</dbReference>
<dbReference type="Proteomes" id="UP000287239">
    <property type="component" value="Unassembled WGS sequence"/>
</dbReference>
<organism evidence="2 3">
    <name type="scientific">Vagococcus salmoninarum</name>
    <dbReference type="NCBI Taxonomy" id="2739"/>
    <lineage>
        <taxon>Bacteria</taxon>
        <taxon>Bacillati</taxon>
        <taxon>Bacillota</taxon>
        <taxon>Bacilli</taxon>
        <taxon>Lactobacillales</taxon>
        <taxon>Enterococcaceae</taxon>
        <taxon>Vagococcus</taxon>
    </lineage>
</organism>
<dbReference type="RefSeq" id="WP_126782338.1">
    <property type="nucleotide sequence ID" value="NZ_NGJU01000030.1"/>
</dbReference>
<proteinExistence type="predicted"/>
<dbReference type="Pfam" id="PF00583">
    <property type="entry name" value="Acetyltransf_1"/>
    <property type="match status" value="1"/>
</dbReference>
<accession>A0A429ZCG2</accession>
<dbReference type="OrthoDB" id="5292888at2"/>
<dbReference type="AlphaFoldDB" id="A0A429ZCG2"/>
<dbReference type="EMBL" id="NGJU01000030">
    <property type="protein sequence ID" value="RST91371.1"/>
    <property type="molecule type" value="Genomic_DNA"/>
</dbReference>
<keyword evidence="3" id="KW-1185">Reference proteome</keyword>
<feature type="domain" description="N-acetyltransferase" evidence="1">
    <location>
        <begin position="3"/>
        <end position="169"/>
    </location>
</feature>
<reference evidence="2 3" key="1">
    <citation type="submission" date="2017-05" db="EMBL/GenBank/DDBJ databases">
        <title>Vagococcus spp. assemblies.</title>
        <authorList>
            <person name="Gulvik C.A."/>
        </authorList>
    </citation>
    <scope>NUCLEOTIDE SEQUENCE [LARGE SCALE GENOMIC DNA]</scope>
    <source>
        <strain evidence="2 3">NCFB 2777</strain>
    </source>
</reference>